<evidence type="ECO:0000313" key="1">
    <source>
        <dbReference type="EMBL" id="PWN68979.1"/>
    </source>
</evidence>
<dbReference type="OrthoDB" id="7342920at2"/>
<protein>
    <recommendedName>
        <fullName evidence="3">MORN repeat variant</fullName>
    </recommendedName>
</protein>
<sequence>MMNKFSIIIFFLFCTYNAQKKITPKKPVVKPVLKTNYKLACGVSGVNFKKIDNWYNEKYVNDKISPYNFKKSKSIKKVKEQYSFKKDQLFHSGKKVDSLLVYYRQSENINYLVYIVNGMSTGYTINANNNPQPSMYSVTYNKDGDITYNYLESNVFLAKGSGSFKGYYYAEWNGKNQSFSKEILKEEGEVKNNYKVGEWKYYNNEGKIDSVKTYTLKDAVDVRFPQCIFNKNEPCY</sequence>
<proteinExistence type="predicted"/>
<evidence type="ECO:0000313" key="2">
    <source>
        <dbReference type="Proteomes" id="UP000236594"/>
    </source>
</evidence>
<gene>
    <name evidence="1" type="ORF">C1631_012980</name>
</gene>
<reference evidence="1 2" key="1">
    <citation type="submission" date="2018-04" db="EMBL/GenBank/DDBJ databases">
        <title>Draft Genome Sequence of Phosphate-Solubilizing Chryseobacterium sp. ISE14 that is a Biocontrol and Plant Growth-Promoting Rhizobacterium Isolated from Cucumber.</title>
        <authorList>
            <person name="Jeong J.-J."/>
            <person name="Sang M.K."/>
            <person name="Choi I.-G."/>
            <person name="Kim K.D."/>
        </authorList>
    </citation>
    <scope>NUCLEOTIDE SEQUENCE [LARGE SCALE GENOMIC DNA]</scope>
    <source>
        <strain evidence="1 2">ISE14</strain>
    </source>
</reference>
<dbReference type="EMBL" id="PPED02000003">
    <property type="protein sequence ID" value="PWN68979.1"/>
    <property type="molecule type" value="Genomic_DNA"/>
</dbReference>
<organism evidence="1 2">
    <name type="scientific">Chryseobacterium phosphatilyticum</name>
    <dbReference type="NCBI Taxonomy" id="475075"/>
    <lineage>
        <taxon>Bacteria</taxon>
        <taxon>Pseudomonadati</taxon>
        <taxon>Bacteroidota</taxon>
        <taxon>Flavobacteriia</taxon>
        <taxon>Flavobacteriales</taxon>
        <taxon>Weeksellaceae</taxon>
        <taxon>Chryseobacterium group</taxon>
        <taxon>Chryseobacterium</taxon>
    </lineage>
</organism>
<evidence type="ECO:0008006" key="3">
    <source>
        <dbReference type="Google" id="ProtNLM"/>
    </source>
</evidence>
<keyword evidence="2" id="KW-1185">Reference proteome</keyword>
<dbReference type="Proteomes" id="UP000236594">
    <property type="component" value="Unassembled WGS sequence"/>
</dbReference>
<name>A0A316X6Y7_9FLAO</name>
<accession>A0A316X6Y7</accession>
<comment type="caution">
    <text evidence="1">The sequence shown here is derived from an EMBL/GenBank/DDBJ whole genome shotgun (WGS) entry which is preliminary data.</text>
</comment>
<dbReference type="AlphaFoldDB" id="A0A316X6Y7"/>
<dbReference type="RefSeq" id="WP_103249072.1">
    <property type="nucleotide sequence ID" value="NZ_PPED02000003.1"/>
</dbReference>